<reference evidence="2 3" key="1">
    <citation type="submission" date="2018-10" db="EMBL/GenBank/DDBJ databases">
        <title>Genome sequencing of Mucilaginibacter sp. HYN0043.</title>
        <authorList>
            <person name="Kim M."/>
            <person name="Yi H."/>
        </authorList>
    </citation>
    <scope>NUCLEOTIDE SEQUENCE [LARGE SCALE GENOMIC DNA]</scope>
    <source>
        <strain evidence="2 3">HYN0043</strain>
    </source>
</reference>
<dbReference type="Pfam" id="PF00561">
    <property type="entry name" value="Abhydrolase_1"/>
    <property type="match status" value="1"/>
</dbReference>
<protein>
    <submittedName>
        <fullName evidence="2">Alpha/beta fold hydrolase</fullName>
    </submittedName>
</protein>
<dbReference type="PRINTS" id="PR00111">
    <property type="entry name" value="ABHYDROLASE"/>
</dbReference>
<dbReference type="OrthoDB" id="9780932at2"/>
<evidence type="ECO:0000259" key="1">
    <source>
        <dbReference type="Pfam" id="PF00561"/>
    </source>
</evidence>
<organism evidence="2 3">
    <name type="scientific">Mucilaginibacter celer</name>
    <dbReference type="NCBI Taxonomy" id="2305508"/>
    <lineage>
        <taxon>Bacteria</taxon>
        <taxon>Pseudomonadati</taxon>
        <taxon>Bacteroidota</taxon>
        <taxon>Sphingobacteriia</taxon>
        <taxon>Sphingobacteriales</taxon>
        <taxon>Sphingobacteriaceae</taxon>
        <taxon>Mucilaginibacter</taxon>
    </lineage>
</organism>
<gene>
    <name evidence="2" type="ORF">HYN43_021970</name>
</gene>
<feature type="domain" description="AB hydrolase-1" evidence="1">
    <location>
        <begin position="1"/>
        <end position="215"/>
    </location>
</feature>
<dbReference type="Gene3D" id="3.40.50.1820">
    <property type="entry name" value="alpha/beta hydrolase"/>
    <property type="match status" value="1"/>
</dbReference>
<dbReference type="SUPFAM" id="SSF53474">
    <property type="entry name" value="alpha/beta-Hydrolases"/>
    <property type="match status" value="1"/>
</dbReference>
<accession>A0A494W7I0</accession>
<dbReference type="InterPro" id="IPR000073">
    <property type="entry name" value="AB_hydrolase_1"/>
</dbReference>
<keyword evidence="2" id="KW-0378">Hydrolase</keyword>
<dbReference type="EMBL" id="CP032869">
    <property type="protein sequence ID" value="AYL99538.1"/>
    <property type="molecule type" value="Genomic_DNA"/>
</dbReference>
<dbReference type="KEGG" id="muh:HYN43_021970"/>
<evidence type="ECO:0000313" key="2">
    <source>
        <dbReference type="EMBL" id="AYL99538.1"/>
    </source>
</evidence>
<dbReference type="GO" id="GO:0016787">
    <property type="term" value="F:hydrolase activity"/>
    <property type="evidence" value="ECO:0007669"/>
    <property type="project" value="UniProtKB-KW"/>
</dbReference>
<sequence>MILLHGLFGSLSNWNGVIRYFENRFNIIVPQLPLYEKYKGDTLEYLMEFLDNLITSGNLQNPILIGNSLGGHLAIRYAHRYPQKVSKLVLTGSSGLYENTQFGSFLKRGNRKYIHERVAYTFYDPAIATDELVDEVMRVTTDNYKCLCAIKAAKSAQRDNVAARLPEISTPVLLIWGNDDRITPPEVAVEFKSLLPKSQLIMLNQCGHAPMMEKPDEFNKGLEPFITV</sequence>
<keyword evidence="3" id="KW-1185">Reference proteome</keyword>
<dbReference type="AlphaFoldDB" id="A0A494W7I0"/>
<dbReference type="PANTHER" id="PTHR46438">
    <property type="entry name" value="ALPHA/BETA-HYDROLASES SUPERFAMILY PROTEIN"/>
    <property type="match status" value="1"/>
</dbReference>
<dbReference type="Proteomes" id="UP000270046">
    <property type="component" value="Chromosome"/>
</dbReference>
<dbReference type="InterPro" id="IPR029058">
    <property type="entry name" value="AB_hydrolase_fold"/>
</dbReference>
<name>A0A494W7I0_9SPHI</name>
<evidence type="ECO:0000313" key="3">
    <source>
        <dbReference type="Proteomes" id="UP000270046"/>
    </source>
</evidence>
<proteinExistence type="predicted"/>